<dbReference type="PANTHER" id="PTHR10302:SF27">
    <property type="entry name" value="SINGLE-STRANDED DNA-BINDING PROTEIN"/>
    <property type="match status" value="1"/>
</dbReference>
<proteinExistence type="inferred from homology"/>
<reference evidence="5 6" key="1">
    <citation type="journal article" date="2019" name="Syst. Appl. Microbiol.">
        <title>Oenococcus sicerae sp. nov., isolated from French cider.</title>
        <authorList>
            <person name="Cousin F.J."/>
            <person name="Le Guellec R."/>
            <person name="Chagnot C."/>
            <person name="Goux D."/>
            <person name="Dalmasso M."/>
            <person name="Laplace J.M."/>
            <person name="Cretenet M."/>
        </authorList>
    </citation>
    <scope>NUCLEOTIDE SEQUENCE [LARGE SCALE GENOMIC DNA]</scope>
    <source>
        <strain evidence="5 6">UCMA 15228</strain>
    </source>
</reference>
<evidence type="ECO:0000313" key="5">
    <source>
        <dbReference type="EMBL" id="QAS70237.1"/>
    </source>
</evidence>
<dbReference type="GO" id="GO:0003677">
    <property type="term" value="F:DNA binding"/>
    <property type="evidence" value="ECO:0007669"/>
    <property type="project" value="UniProtKB-KW"/>
</dbReference>
<dbReference type="RefSeq" id="WP_128686706.1">
    <property type="nucleotide sequence ID" value="NZ_CP029684.2"/>
</dbReference>
<dbReference type="PANTHER" id="PTHR10302">
    <property type="entry name" value="SINGLE-STRANDED DNA-BINDING PROTEIN"/>
    <property type="match status" value="1"/>
</dbReference>
<dbReference type="SUPFAM" id="SSF50249">
    <property type="entry name" value="Nucleic acid-binding proteins"/>
    <property type="match status" value="1"/>
</dbReference>
<evidence type="ECO:0000256" key="1">
    <source>
        <dbReference type="ARBA" id="ARBA00023125"/>
    </source>
</evidence>
<dbReference type="Proteomes" id="UP000286907">
    <property type="component" value="Chromosome"/>
</dbReference>
<feature type="region of interest" description="Disordered" evidence="4">
    <location>
        <begin position="108"/>
        <end position="152"/>
    </location>
</feature>
<dbReference type="InterPro" id="IPR012340">
    <property type="entry name" value="NA-bd_OB-fold"/>
</dbReference>
<dbReference type="CDD" id="cd04496">
    <property type="entry name" value="SSB_OBF"/>
    <property type="match status" value="1"/>
</dbReference>
<keyword evidence="6" id="KW-1185">Reference proteome</keyword>
<comment type="caution">
    <text evidence="2">Lacks conserved residue(s) required for the propagation of feature annotation.</text>
</comment>
<dbReference type="EMBL" id="CP029684">
    <property type="protein sequence ID" value="QAS70237.1"/>
    <property type="molecule type" value="Genomic_DNA"/>
</dbReference>
<dbReference type="NCBIfam" id="TIGR00621">
    <property type="entry name" value="ssb"/>
    <property type="match status" value="1"/>
</dbReference>
<comment type="subunit">
    <text evidence="2">Homotetramer.</text>
</comment>
<sequence>MINRVVLVGRVTKDIELRYTGSGDAVGSFTLAVERNFKNKAGDRETDFVSCVIWRKPAENLANFTGKGAMLGIEGRLQTRTYDNDQQLKVYVTEIVVDNFQLLETRAESEARRTSNGSSQQPVDNHGTGTNVNNSVRNQKPNVEIDDSDLPF</sequence>
<feature type="compositionally biased region" description="Polar residues" evidence="4">
    <location>
        <begin position="114"/>
        <end position="141"/>
    </location>
</feature>
<name>A0ABX5QNC2_9LACO</name>
<dbReference type="HAMAP" id="MF_00984">
    <property type="entry name" value="SSB"/>
    <property type="match status" value="1"/>
</dbReference>
<dbReference type="Gene3D" id="2.40.50.140">
    <property type="entry name" value="Nucleic acid-binding proteins"/>
    <property type="match status" value="1"/>
</dbReference>
<dbReference type="Pfam" id="PF00436">
    <property type="entry name" value="SSB"/>
    <property type="match status" value="1"/>
</dbReference>
<evidence type="ECO:0000256" key="4">
    <source>
        <dbReference type="SAM" id="MobiDB-lite"/>
    </source>
</evidence>
<dbReference type="InterPro" id="IPR011344">
    <property type="entry name" value="ssDNA-bd"/>
</dbReference>
<evidence type="ECO:0000313" key="6">
    <source>
        <dbReference type="Proteomes" id="UP000286907"/>
    </source>
</evidence>
<evidence type="ECO:0000256" key="3">
    <source>
        <dbReference type="PIRNR" id="PIRNR002070"/>
    </source>
</evidence>
<protein>
    <recommendedName>
        <fullName evidence="2 3">Single-stranded DNA-binding protein</fullName>
        <shortName evidence="2">SSB</shortName>
    </recommendedName>
</protein>
<keyword evidence="1 2" id="KW-0238">DNA-binding</keyword>
<evidence type="ECO:0000256" key="2">
    <source>
        <dbReference type="HAMAP-Rule" id="MF_00984"/>
    </source>
</evidence>
<dbReference type="PROSITE" id="PS50935">
    <property type="entry name" value="SSB"/>
    <property type="match status" value="1"/>
</dbReference>
<gene>
    <name evidence="5" type="primary">ssb</name>
    <name evidence="5" type="ORF">DLJ48_06730</name>
</gene>
<organism evidence="5 6">
    <name type="scientific">Oenococcus sicerae</name>
    <dbReference type="NCBI Taxonomy" id="2203724"/>
    <lineage>
        <taxon>Bacteria</taxon>
        <taxon>Bacillati</taxon>
        <taxon>Bacillota</taxon>
        <taxon>Bacilli</taxon>
        <taxon>Lactobacillales</taxon>
        <taxon>Lactobacillaceae</taxon>
        <taxon>Oenococcus</taxon>
    </lineage>
</organism>
<dbReference type="PIRSF" id="PIRSF002070">
    <property type="entry name" value="SSB"/>
    <property type="match status" value="1"/>
</dbReference>
<dbReference type="InterPro" id="IPR000424">
    <property type="entry name" value="Primosome_PriB/ssb"/>
</dbReference>
<accession>A0ABX5QNC2</accession>